<organism evidence="1 2">
    <name type="scientific">Papaver somniferum</name>
    <name type="common">Opium poppy</name>
    <dbReference type="NCBI Taxonomy" id="3469"/>
    <lineage>
        <taxon>Eukaryota</taxon>
        <taxon>Viridiplantae</taxon>
        <taxon>Streptophyta</taxon>
        <taxon>Embryophyta</taxon>
        <taxon>Tracheophyta</taxon>
        <taxon>Spermatophyta</taxon>
        <taxon>Magnoliopsida</taxon>
        <taxon>Ranunculales</taxon>
        <taxon>Papaveraceae</taxon>
        <taxon>Papaveroideae</taxon>
        <taxon>Papaver</taxon>
    </lineage>
</organism>
<dbReference type="Pfam" id="PF02450">
    <property type="entry name" value="LCAT"/>
    <property type="match status" value="1"/>
</dbReference>
<proteinExistence type="predicted"/>
<dbReference type="PANTHER" id="PTHR11440">
    <property type="entry name" value="LECITHIN-CHOLESTEROL ACYLTRANSFERASE-RELATED"/>
    <property type="match status" value="1"/>
</dbReference>
<dbReference type="Proteomes" id="UP000316621">
    <property type="component" value="Chromosome 10"/>
</dbReference>
<gene>
    <name evidence="1" type="ORF">C5167_044036</name>
</gene>
<dbReference type="GO" id="GO:0016127">
    <property type="term" value="P:sterol catabolic process"/>
    <property type="evidence" value="ECO:0007669"/>
    <property type="project" value="EnsemblPlants"/>
</dbReference>
<dbReference type="InterPro" id="IPR003386">
    <property type="entry name" value="LACT/PDAT_acylTrfase"/>
</dbReference>
<dbReference type="AlphaFoldDB" id="A0A4Y7L7E3"/>
<dbReference type="Gramene" id="RZC81454">
    <property type="protein sequence ID" value="RZC81454"/>
    <property type="gene ID" value="C5167_044036"/>
</dbReference>
<dbReference type="GO" id="GO:0010150">
    <property type="term" value="P:leaf senescence"/>
    <property type="evidence" value="ECO:0007669"/>
    <property type="project" value="EnsemblPlants"/>
</dbReference>
<dbReference type="STRING" id="3469.A0A4Y7L7E3"/>
<evidence type="ECO:0000313" key="1">
    <source>
        <dbReference type="EMBL" id="RZC81454.1"/>
    </source>
</evidence>
<dbReference type="EMBL" id="CM010724">
    <property type="protein sequence ID" value="RZC81454.1"/>
    <property type="molecule type" value="Genomic_DNA"/>
</dbReference>
<dbReference type="InterPro" id="IPR029058">
    <property type="entry name" value="AB_hydrolase_fold"/>
</dbReference>
<dbReference type="OMA" id="SIWMLPF"/>
<keyword evidence="2" id="KW-1185">Reference proteome</keyword>
<reference evidence="1 2" key="1">
    <citation type="journal article" date="2018" name="Science">
        <title>The opium poppy genome and morphinan production.</title>
        <authorList>
            <person name="Guo L."/>
            <person name="Winzer T."/>
            <person name="Yang X."/>
            <person name="Li Y."/>
            <person name="Ning Z."/>
            <person name="He Z."/>
            <person name="Teodor R."/>
            <person name="Lu Y."/>
            <person name="Bowser T.A."/>
            <person name="Graham I.A."/>
            <person name="Ye K."/>
        </authorList>
    </citation>
    <scope>NUCLEOTIDE SEQUENCE [LARGE SCALE GENOMIC DNA]</scope>
    <source>
        <strain evidence="2">cv. HN1</strain>
        <tissue evidence="1">Leaves</tissue>
    </source>
</reference>
<dbReference type="Gene3D" id="3.40.50.1820">
    <property type="entry name" value="alpha/beta hydrolase"/>
    <property type="match status" value="1"/>
</dbReference>
<accession>A0A4Y7L7E3</accession>
<sequence>MRDFQRFSSCILSVMVFTFLIGTTSLFVSGEGGGLSGDYSKLSGIIIPGYASTQLGAWSILDCPYSPLDFNPLDAVWLDSTKILSAVNCWLKCMLLDPYNQTDHPECKSRPDSGLSAITELEPGYITGPLSSVWKEWVRWCIEFGIEANAIIAVPYDWRLSASMLEERDLYFHKLKITFETALKLRGGPSIVFAHSLGNNVFRYFLEWLKLEIAPKQYLQWFDDHIHAYFAVGAPLLGSCEAVKATLSGETFGLPVSESWLSEYPICSTKVLTIWRLAYRRVNPEVLFTFVVTHTFVLVHYIRNFFEGKGKGNHKYHCDDMEFHLNYSGWPTNIVNIEIPTKRGGKTYPSITEETLSNLSSMECGLPTQLSFSAREVSDGTLFKAMEDYDPDSKRLIYQLEKLYHGDPVLNPLTPWNRPPLKNVFCIYGIDSKTEVGYYFAPSGKPYPDNWIITDVIYEHEGGLFSRSGNSVDGNPGVKSGDDTVPYHSLSWCKTWLGPKVNITRAPQSEHDGSDVQEDLNVEHLYDTDIVPNMTRTPRVKYITYYEDSESLPGKRTAVWEVDKASHRNIVRSPVLMRELWLQMWHDIHPDAKSKFVTKAKRGPLRNEDCYWDYGKARCAWPEHCEYRYLFGDVHLGQSCRLKNSSADSLLHYL</sequence>
<dbReference type="GO" id="GO:0080095">
    <property type="term" value="F:phosphatidylethanolamine-sterol O-acyltransferase activity"/>
    <property type="evidence" value="ECO:0007669"/>
    <property type="project" value="EnsemblPlants"/>
</dbReference>
<name>A0A4Y7L7E3_PAPSO</name>
<evidence type="ECO:0000313" key="2">
    <source>
        <dbReference type="Proteomes" id="UP000316621"/>
    </source>
</evidence>
<protein>
    <recommendedName>
        <fullName evidence="3">Phospholipid--sterol O-acyltransferase</fullName>
    </recommendedName>
</protein>
<dbReference type="GO" id="GO:0004607">
    <property type="term" value="F:phosphatidylcholine-sterol O-acyltransferase activity"/>
    <property type="evidence" value="ECO:0007669"/>
    <property type="project" value="EnsemblPlants"/>
</dbReference>
<evidence type="ECO:0008006" key="3">
    <source>
        <dbReference type="Google" id="ProtNLM"/>
    </source>
</evidence>
<dbReference type="GO" id="GO:0080096">
    <property type="term" value="F:phosphatidate-sterol O-acyltransferase activity"/>
    <property type="evidence" value="ECO:0007669"/>
    <property type="project" value="EnsemblPlants"/>
</dbReference>